<dbReference type="SUPFAM" id="SSF57667">
    <property type="entry name" value="beta-beta-alpha zinc fingers"/>
    <property type="match status" value="1"/>
</dbReference>
<dbReference type="EMBL" id="JAHIBW010000008">
    <property type="protein sequence ID" value="KAG7308523.1"/>
    <property type="molecule type" value="Genomic_DNA"/>
</dbReference>
<evidence type="ECO:0000256" key="8">
    <source>
        <dbReference type="SAM" id="MobiDB-lite"/>
    </source>
</evidence>
<feature type="compositionally biased region" description="Polar residues" evidence="8">
    <location>
        <begin position="1027"/>
        <end position="1038"/>
    </location>
</feature>
<feature type="region of interest" description="Disordered" evidence="8">
    <location>
        <begin position="1255"/>
        <end position="1294"/>
    </location>
</feature>
<feature type="compositionally biased region" description="Pro residues" evidence="8">
    <location>
        <begin position="1410"/>
        <end position="1422"/>
    </location>
</feature>
<feature type="region of interest" description="Disordered" evidence="8">
    <location>
        <begin position="1123"/>
        <end position="1145"/>
    </location>
</feature>
<dbReference type="InterPro" id="IPR050888">
    <property type="entry name" value="ZnF_C2H2-type_TF"/>
</dbReference>
<evidence type="ECO:0000256" key="2">
    <source>
        <dbReference type="ARBA" id="ARBA00022723"/>
    </source>
</evidence>
<name>A0ABQ7QU00_PLUXY</name>
<feature type="region of interest" description="Disordered" evidence="8">
    <location>
        <begin position="470"/>
        <end position="549"/>
    </location>
</feature>
<dbReference type="InterPro" id="IPR013087">
    <property type="entry name" value="Znf_C2H2_type"/>
</dbReference>
<feature type="compositionally biased region" description="Basic and acidic residues" evidence="8">
    <location>
        <begin position="624"/>
        <end position="633"/>
    </location>
</feature>
<evidence type="ECO:0000256" key="7">
    <source>
        <dbReference type="PROSITE-ProRule" id="PRU00042"/>
    </source>
</evidence>
<feature type="region of interest" description="Disordered" evidence="8">
    <location>
        <begin position="33"/>
        <end position="55"/>
    </location>
</feature>
<evidence type="ECO:0000256" key="1">
    <source>
        <dbReference type="ARBA" id="ARBA00004123"/>
    </source>
</evidence>
<protein>
    <recommendedName>
        <fullName evidence="9">C2H2-type domain-containing protein</fullName>
    </recommendedName>
</protein>
<feature type="region of interest" description="Disordered" evidence="8">
    <location>
        <begin position="1160"/>
        <end position="1186"/>
    </location>
</feature>
<evidence type="ECO:0000259" key="9">
    <source>
        <dbReference type="PROSITE" id="PS50157"/>
    </source>
</evidence>
<feature type="compositionally biased region" description="Basic and acidic residues" evidence="8">
    <location>
        <begin position="960"/>
        <end position="971"/>
    </location>
</feature>
<feature type="region of interest" description="Disordered" evidence="8">
    <location>
        <begin position="1377"/>
        <end position="1429"/>
    </location>
</feature>
<feature type="compositionally biased region" description="Low complexity" evidence="8">
    <location>
        <begin position="905"/>
        <end position="915"/>
    </location>
</feature>
<accession>A0ABQ7QU00</accession>
<evidence type="ECO:0000313" key="11">
    <source>
        <dbReference type="Proteomes" id="UP000823941"/>
    </source>
</evidence>
<evidence type="ECO:0000256" key="4">
    <source>
        <dbReference type="ARBA" id="ARBA00022771"/>
    </source>
</evidence>
<feature type="region of interest" description="Disordered" evidence="8">
    <location>
        <begin position="754"/>
        <end position="775"/>
    </location>
</feature>
<keyword evidence="4 7" id="KW-0863">Zinc-finger</keyword>
<dbReference type="InterPro" id="IPR036236">
    <property type="entry name" value="Znf_C2H2_sf"/>
</dbReference>
<feature type="region of interest" description="Disordered" evidence="8">
    <location>
        <begin position="1543"/>
        <end position="1569"/>
    </location>
</feature>
<comment type="caution">
    <text evidence="10">The sequence shown here is derived from an EMBL/GenBank/DDBJ whole genome shotgun (WGS) entry which is preliminary data.</text>
</comment>
<proteinExistence type="predicted"/>
<dbReference type="Gene3D" id="3.30.160.60">
    <property type="entry name" value="Classic Zinc Finger"/>
    <property type="match status" value="3"/>
</dbReference>
<dbReference type="PROSITE" id="PS50157">
    <property type="entry name" value="ZINC_FINGER_C2H2_2"/>
    <property type="match status" value="3"/>
</dbReference>
<keyword evidence="3" id="KW-0677">Repeat</keyword>
<keyword evidence="2" id="KW-0479">Metal-binding</keyword>
<dbReference type="PROSITE" id="PS00028">
    <property type="entry name" value="ZINC_FINGER_C2H2_1"/>
    <property type="match status" value="5"/>
</dbReference>
<sequence length="1569" mass="174960">MTSEQKFNCVFCKESFEDKETLQIHFRKHADPTFNKPIQKTKKPQDEAQLPAEKPTSKMEMVSCDVCSEEFPSISKAITHKHKMHPDHDAKYFCPWCGKLFTLKHLFNKHMVVHESLVSDEEQCHCDSCEVNFHLPSAMIYHNKFFHRQDMELLAIGHSKKQKLIKEELVSLYYCAFCGEEYINKVNLHKHMADDHGDENQSPDEVLRCPRCLAIFYHLDAYEVHLTFHSVEDLYSSEVTGDKDLTDFTLESVPPILEKVEDCEPEEEADNAMDIGDLLGLTADSNDPAEDNQVKVKHKKHKKHKKSKKEKAITLDEFLNMNTDVFGDDLDFQGVEEVPTKVVTKKIIAKPKPQLPPKAKFISKTELEKLKQQGIVVKMNNKPVIRPTGGIKIAAGVKIASGNFVKNSNTTSQIKSSPQILTKNINEEVLSKLSQTQIKIVKKSADASSSHDVHNIQQNVSIRPIPSESLSEECTDNITGTPENIEVECDVVPKSSEPSSEIDREDLEEDVEAKSRLQEDKSTQPAIDKGDVEPNIHENPKTDAQFVSNNRNEIEKQKTDPLENNAHNDLSALSNHTHKTDIADKNKLDSMNVLKHISQNITIKQLKNSEPRGGSPISRQTNSDLDKGSDVKVLKNTNFDGPAEPLENPSTPVDNSGGKASLNVLKNLGQHITVKSPITKQVTSSSNIMDNMDTEANQNVSENIKNEKNTCKEHKTEKSLNVLKNLGITVKSSNTTATENTPKDEDSIQKIAPEDTSKNFVIKDNHKKPTETSGKSLDMLKNLGITVKSSKLQSENDKCKANEEMEADFEEQIQSTSINKPVIKNYNVTEKNRVPPKSNVLSNEQSIKQSPLVQSKPETSENESNDYEHDEPFTDDEEESHKDFKMATMDSNITQKLIAQGIIVKPPSQSPKSQSNVIPKKEPVSQHVTKHIQQRTGSNPITRNTVKPTVKMNHNIKQKSCHDKLIDKESNDEPEIFSIDDTDSEEDEKPSHNTIKKTCAKKANTTNLGSFDKSLNVSRNIKKETNNEQTQSPKNCVSDSELCEDNDYHSSEEETDQLPDDTNHYSTQSIAKLLNNKNISLKNLRSQNYEQITHKKDLRPPENKIVVRSNDDETNRIKSFDNFLSNESSDDDGIPAQNVASKKESNIKHLGKDLTVKALRDDDNSPLEDFDDDYDLDDEPTESESQTVINKLKSMNKSLSIKSNNPNQSSILNKSINKSVTVKSHQTNESAMKTSRVLKRESSESYIEKTMGTNHNLSIKPCKQSKFTGDDDDTDLPPTNQTKPPSKQIAVRPSNQRVVQHQTSAVNNYNQEVTTSVKTIQTKTVVQEITTTVTRTIKTINQEVSNSSQVTQNVSGNPTPIRGRMIVKNMRPQIQGGMRGVSVRPAAPGLQGRRPPAPRGANTAVRSARPAPPRPAAPPPRPTFNKPLKISPNLMKQMKVKNAPEPEQEGHFSCFKRPRESLIPDAGDSVESVCTSQVSKSNFSSCTKTVKGNSVVTATQTQSEVHSATRAVSGARGAAAAGARGAGAHTLAAIEKLQRLGLAVKRPRPRDDEDDDDEPHSQLAIESGH</sequence>
<evidence type="ECO:0000313" key="10">
    <source>
        <dbReference type="EMBL" id="KAG7308523.1"/>
    </source>
</evidence>
<feature type="region of interest" description="Disordered" evidence="8">
    <location>
        <begin position="604"/>
        <end position="661"/>
    </location>
</feature>
<dbReference type="PANTHER" id="PTHR24406">
    <property type="entry name" value="TRANSCRIPTIONAL REPRESSOR CTCFL-RELATED"/>
    <property type="match status" value="1"/>
</dbReference>
<evidence type="ECO:0000256" key="3">
    <source>
        <dbReference type="ARBA" id="ARBA00022737"/>
    </source>
</evidence>
<feature type="region of interest" description="Disordered" evidence="8">
    <location>
        <begin position="790"/>
        <end position="813"/>
    </location>
</feature>
<dbReference type="SMART" id="SM00355">
    <property type="entry name" value="ZnF_C2H2"/>
    <property type="match status" value="6"/>
</dbReference>
<feature type="compositionally biased region" description="Acidic residues" evidence="8">
    <location>
        <begin position="1164"/>
        <end position="1182"/>
    </location>
</feature>
<feature type="domain" description="C2H2-type" evidence="9">
    <location>
        <begin position="173"/>
        <end position="201"/>
    </location>
</feature>
<feature type="region of interest" description="Disordered" evidence="8">
    <location>
        <begin position="827"/>
        <end position="883"/>
    </location>
</feature>
<feature type="domain" description="C2H2-type" evidence="9">
    <location>
        <begin position="92"/>
        <end position="119"/>
    </location>
</feature>
<organism evidence="10 11">
    <name type="scientific">Plutella xylostella</name>
    <name type="common">Diamondback moth</name>
    <name type="synonym">Plutella maculipennis</name>
    <dbReference type="NCBI Taxonomy" id="51655"/>
    <lineage>
        <taxon>Eukaryota</taxon>
        <taxon>Metazoa</taxon>
        <taxon>Ecdysozoa</taxon>
        <taxon>Arthropoda</taxon>
        <taxon>Hexapoda</taxon>
        <taxon>Insecta</taxon>
        <taxon>Pterygota</taxon>
        <taxon>Neoptera</taxon>
        <taxon>Endopterygota</taxon>
        <taxon>Lepidoptera</taxon>
        <taxon>Glossata</taxon>
        <taxon>Ditrysia</taxon>
        <taxon>Yponomeutoidea</taxon>
        <taxon>Plutellidae</taxon>
        <taxon>Plutella</taxon>
    </lineage>
</organism>
<evidence type="ECO:0000256" key="5">
    <source>
        <dbReference type="ARBA" id="ARBA00022833"/>
    </source>
</evidence>
<feature type="domain" description="C2H2-type" evidence="9">
    <location>
        <begin position="7"/>
        <end position="34"/>
    </location>
</feature>
<feature type="compositionally biased region" description="Basic and acidic residues" evidence="8">
    <location>
        <begin position="512"/>
        <end position="541"/>
    </location>
</feature>
<keyword evidence="6" id="KW-0539">Nucleus</keyword>
<feature type="compositionally biased region" description="Acidic residues" evidence="8">
    <location>
        <begin position="972"/>
        <end position="988"/>
    </location>
</feature>
<reference evidence="10 11" key="1">
    <citation type="submission" date="2021-06" db="EMBL/GenBank/DDBJ databases">
        <title>A haploid diamondback moth (Plutella xylostella L.) genome assembly resolves 31 chromosomes and identifies a diamide resistance mutation.</title>
        <authorList>
            <person name="Ward C.M."/>
            <person name="Perry K.D."/>
            <person name="Baker G."/>
            <person name="Powis K."/>
            <person name="Heckel D.G."/>
            <person name="Baxter S.W."/>
        </authorList>
    </citation>
    <scope>NUCLEOTIDE SEQUENCE [LARGE SCALE GENOMIC DNA]</scope>
    <source>
        <strain evidence="10 11">LV</strain>
        <tissue evidence="10">Single pupa</tissue>
    </source>
</reference>
<keyword evidence="11" id="KW-1185">Reference proteome</keyword>
<feature type="compositionally biased region" description="Polar residues" evidence="8">
    <location>
        <begin position="839"/>
        <end position="857"/>
    </location>
</feature>
<feature type="compositionally biased region" description="Polar residues" evidence="8">
    <location>
        <begin position="934"/>
        <end position="947"/>
    </location>
</feature>
<comment type="subcellular location">
    <subcellularLocation>
        <location evidence="1">Nucleus</location>
    </subcellularLocation>
</comment>
<feature type="compositionally biased region" description="Basic and acidic residues" evidence="8">
    <location>
        <begin position="754"/>
        <end position="770"/>
    </location>
</feature>
<evidence type="ECO:0000256" key="6">
    <source>
        <dbReference type="ARBA" id="ARBA00023242"/>
    </source>
</evidence>
<keyword evidence="5" id="KW-0862">Zinc</keyword>
<feature type="region of interest" description="Disordered" evidence="8">
    <location>
        <begin position="905"/>
        <end position="1063"/>
    </location>
</feature>
<dbReference type="Proteomes" id="UP000823941">
    <property type="component" value="Chromosome 8"/>
</dbReference>
<gene>
    <name evidence="10" type="ORF">JYU34_005735</name>
</gene>
<feature type="compositionally biased region" description="Basic and acidic residues" evidence="8">
    <location>
        <begin position="794"/>
        <end position="803"/>
    </location>
</feature>